<proteinExistence type="predicted"/>
<protein>
    <submittedName>
        <fullName evidence="7">Response regulator transcription factor FixJ</fullName>
    </submittedName>
</protein>
<organism evidence="7 8">
    <name type="scientific">Microvirga terrestris</name>
    <dbReference type="NCBI Taxonomy" id="2791024"/>
    <lineage>
        <taxon>Bacteria</taxon>
        <taxon>Pseudomonadati</taxon>
        <taxon>Pseudomonadota</taxon>
        <taxon>Alphaproteobacteria</taxon>
        <taxon>Hyphomicrobiales</taxon>
        <taxon>Methylobacteriaceae</taxon>
        <taxon>Microvirga</taxon>
    </lineage>
</organism>
<dbReference type="PROSITE" id="PS50110">
    <property type="entry name" value="RESPONSE_REGULATORY"/>
    <property type="match status" value="1"/>
</dbReference>
<evidence type="ECO:0000313" key="8">
    <source>
        <dbReference type="Proteomes" id="UP000611708"/>
    </source>
</evidence>
<evidence type="ECO:0000259" key="5">
    <source>
        <dbReference type="PROSITE" id="PS50043"/>
    </source>
</evidence>
<dbReference type="Gene3D" id="3.40.50.2300">
    <property type="match status" value="1"/>
</dbReference>
<dbReference type="InterPro" id="IPR011006">
    <property type="entry name" value="CheY-like_superfamily"/>
</dbReference>
<keyword evidence="8" id="KW-1185">Reference proteome</keyword>
<sequence length="211" mass="22789">MPNEAVVHVVDDDLAVRQSLSFLLASDGLPVRLHESASGFLDNVQDSSVGCVITDVRMPGIDGIEFIRRLKARGFTPPVIVMTGHADVPLAVEAMKEGAIDFIEKPFDDDLFLAAVRAALKRQEKHVQEDAQITEVRARIQSLSERESQVLEGLVAGKANKVIAYDLGISPRTVEIYRANVMSKMQAASLSDLVRMALLASDHTGGAVSGP</sequence>
<dbReference type="NCBIfam" id="NF006900">
    <property type="entry name" value="PRK09390.1"/>
    <property type="match status" value="1"/>
</dbReference>
<evidence type="ECO:0000256" key="2">
    <source>
        <dbReference type="ARBA" id="ARBA00023125"/>
    </source>
</evidence>
<reference evidence="7 8" key="1">
    <citation type="submission" date="2020-11" db="EMBL/GenBank/DDBJ databases">
        <authorList>
            <person name="Kim M.K."/>
        </authorList>
    </citation>
    <scope>NUCLEOTIDE SEQUENCE [LARGE SCALE GENOMIC DNA]</scope>
    <source>
        <strain evidence="7 8">BT290</strain>
    </source>
</reference>
<dbReference type="PANTHER" id="PTHR44688:SF16">
    <property type="entry name" value="DNA-BINDING TRANSCRIPTIONAL ACTIVATOR DEVR_DOSR"/>
    <property type="match status" value="1"/>
</dbReference>
<dbReference type="EMBL" id="JADQDN010000007">
    <property type="protein sequence ID" value="MBF9197274.1"/>
    <property type="molecule type" value="Genomic_DNA"/>
</dbReference>
<dbReference type="InterPro" id="IPR016032">
    <property type="entry name" value="Sig_transdc_resp-reg_C-effctor"/>
</dbReference>
<keyword evidence="3" id="KW-0804">Transcription</keyword>
<dbReference type="InterPro" id="IPR036388">
    <property type="entry name" value="WH-like_DNA-bd_sf"/>
</dbReference>
<comment type="caution">
    <text evidence="7">The sequence shown here is derived from an EMBL/GenBank/DDBJ whole genome shotgun (WGS) entry which is preliminary data.</text>
</comment>
<feature type="modified residue" description="4-aspartylphosphate" evidence="4">
    <location>
        <position position="55"/>
    </location>
</feature>
<dbReference type="SMART" id="SM00421">
    <property type="entry name" value="HTH_LUXR"/>
    <property type="match status" value="1"/>
</dbReference>
<keyword evidence="4" id="KW-0597">Phosphoprotein</keyword>
<evidence type="ECO:0000256" key="3">
    <source>
        <dbReference type="ARBA" id="ARBA00023163"/>
    </source>
</evidence>
<dbReference type="Gene3D" id="1.10.10.10">
    <property type="entry name" value="Winged helix-like DNA-binding domain superfamily/Winged helix DNA-binding domain"/>
    <property type="match status" value="1"/>
</dbReference>
<dbReference type="SMART" id="SM00448">
    <property type="entry name" value="REC"/>
    <property type="match status" value="1"/>
</dbReference>
<evidence type="ECO:0000256" key="4">
    <source>
        <dbReference type="PROSITE-ProRule" id="PRU00169"/>
    </source>
</evidence>
<accession>A0ABS0HV90</accession>
<dbReference type="PANTHER" id="PTHR44688">
    <property type="entry name" value="DNA-BINDING TRANSCRIPTIONAL ACTIVATOR DEVR_DOSR"/>
    <property type="match status" value="1"/>
</dbReference>
<name>A0ABS0HV90_9HYPH</name>
<feature type="domain" description="HTH luxR-type" evidence="5">
    <location>
        <begin position="136"/>
        <end position="201"/>
    </location>
</feature>
<dbReference type="InterPro" id="IPR001789">
    <property type="entry name" value="Sig_transdc_resp-reg_receiver"/>
</dbReference>
<feature type="domain" description="Response regulatory" evidence="6">
    <location>
        <begin position="6"/>
        <end position="120"/>
    </location>
</feature>
<dbReference type="PRINTS" id="PR00038">
    <property type="entry name" value="HTHLUXR"/>
</dbReference>
<dbReference type="RefSeq" id="WP_196264642.1">
    <property type="nucleotide sequence ID" value="NZ_JADQDN010000007.1"/>
</dbReference>
<dbReference type="SUPFAM" id="SSF52172">
    <property type="entry name" value="CheY-like"/>
    <property type="match status" value="1"/>
</dbReference>
<dbReference type="PROSITE" id="PS00622">
    <property type="entry name" value="HTH_LUXR_1"/>
    <property type="match status" value="1"/>
</dbReference>
<evidence type="ECO:0000256" key="1">
    <source>
        <dbReference type="ARBA" id="ARBA00023015"/>
    </source>
</evidence>
<dbReference type="InterPro" id="IPR000792">
    <property type="entry name" value="Tscrpt_reg_LuxR_C"/>
</dbReference>
<dbReference type="SUPFAM" id="SSF46894">
    <property type="entry name" value="C-terminal effector domain of the bipartite response regulators"/>
    <property type="match status" value="1"/>
</dbReference>
<dbReference type="PROSITE" id="PS50043">
    <property type="entry name" value="HTH_LUXR_2"/>
    <property type="match status" value="1"/>
</dbReference>
<evidence type="ECO:0000259" key="6">
    <source>
        <dbReference type="PROSITE" id="PS50110"/>
    </source>
</evidence>
<dbReference type="Pfam" id="PF00072">
    <property type="entry name" value="Response_reg"/>
    <property type="match status" value="1"/>
</dbReference>
<dbReference type="Pfam" id="PF00196">
    <property type="entry name" value="GerE"/>
    <property type="match status" value="1"/>
</dbReference>
<dbReference type="Proteomes" id="UP000611708">
    <property type="component" value="Unassembled WGS sequence"/>
</dbReference>
<dbReference type="CDD" id="cd17537">
    <property type="entry name" value="REC_FixJ"/>
    <property type="match status" value="1"/>
</dbReference>
<evidence type="ECO:0000313" key="7">
    <source>
        <dbReference type="EMBL" id="MBF9197274.1"/>
    </source>
</evidence>
<keyword evidence="1" id="KW-0805">Transcription regulation</keyword>
<keyword evidence="2" id="KW-0238">DNA-binding</keyword>
<dbReference type="CDD" id="cd06170">
    <property type="entry name" value="LuxR_C_like"/>
    <property type="match status" value="1"/>
</dbReference>
<gene>
    <name evidence="7" type="ORF">I2H36_14605</name>
</gene>